<dbReference type="AlphaFoldDB" id="A0A2U2DVD9"/>
<evidence type="ECO:0000313" key="7">
    <source>
        <dbReference type="Proteomes" id="UP000245252"/>
    </source>
</evidence>
<dbReference type="InterPro" id="IPR029045">
    <property type="entry name" value="ClpP/crotonase-like_dom_sf"/>
</dbReference>
<evidence type="ECO:0000256" key="3">
    <source>
        <dbReference type="ARBA" id="ARBA00022801"/>
    </source>
</evidence>
<gene>
    <name evidence="6" type="ORF">DEM27_06525</name>
</gene>
<dbReference type="PANTHER" id="PTHR33209:SF1">
    <property type="entry name" value="PEPTIDASE S49 DOMAIN-CONTAINING PROTEIN"/>
    <property type="match status" value="1"/>
</dbReference>
<evidence type="ECO:0000256" key="1">
    <source>
        <dbReference type="ARBA" id="ARBA00008683"/>
    </source>
</evidence>
<dbReference type="Pfam" id="PF01343">
    <property type="entry name" value="Peptidase_S49"/>
    <property type="match status" value="1"/>
</dbReference>
<proteinExistence type="inferred from homology"/>
<keyword evidence="3" id="KW-0378">Hydrolase</keyword>
<dbReference type="PANTHER" id="PTHR33209">
    <property type="entry name" value="PROTEASE 4"/>
    <property type="match status" value="1"/>
</dbReference>
<name>A0A2U2DVD9_9HYPH</name>
<dbReference type="InterPro" id="IPR002142">
    <property type="entry name" value="Peptidase_S49"/>
</dbReference>
<accession>A0A2U2DVD9</accession>
<evidence type="ECO:0000256" key="4">
    <source>
        <dbReference type="ARBA" id="ARBA00022825"/>
    </source>
</evidence>
<dbReference type="RefSeq" id="WP_109457392.1">
    <property type="nucleotide sequence ID" value="NZ_QFBC01000002.1"/>
</dbReference>
<dbReference type="Gene3D" id="3.90.226.10">
    <property type="entry name" value="2-enoyl-CoA Hydratase, Chain A, domain 1"/>
    <property type="match status" value="1"/>
</dbReference>
<dbReference type="CDD" id="cd07022">
    <property type="entry name" value="S49_Sppa_36K_type"/>
    <property type="match status" value="1"/>
</dbReference>
<organism evidence="6 7">
    <name type="scientific">Metarhizobium album</name>
    <dbReference type="NCBI Taxonomy" id="2182425"/>
    <lineage>
        <taxon>Bacteria</taxon>
        <taxon>Pseudomonadati</taxon>
        <taxon>Pseudomonadota</taxon>
        <taxon>Alphaproteobacteria</taxon>
        <taxon>Hyphomicrobiales</taxon>
        <taxon>Rhizobiaceae</taxon>
        <taxon>Metarhizobium</taxon>
    </lineage>
</organism>
<sequence>MIPSALNTPFAITGDGLDMLDRSIGEGLDMLARIAADPKALESRLPFKAKVGERLGVRDGIGRLYVHGPLMKRKSWLTDLFGFSTYETLARDLQAAIDHKDVESIVFHIDSPGGEANGCDELAAAIFAARRKKPMASYISGMGCSAAYWLASAAGPVTVSDAAIVGSVGVVVGYETRIGRDGEQVVNFVSSQSPGKQPDPTSQPGRTRIQRMVDDLGAVFVSHVSRQRGISAEKVLAWQGGVEIGAHAVKAGMADAVGSLESAEASLKKRPVPIPTKLPTHVNSAVSKTPRVAMTPPPLAPRLSVAERARIDAEAKAEVAELARIREIFKTIASAETASYYAYDTRMSAAEARADLDRKAIEKGWQLAAQNANRAFFGDS</sequence>
<dbReference type="InterPro" id="IPR033855">
    <property type="entry name" value="Protein_C"/>
</dbReference>
<dbReference type="GO" id="GO:0008236">
    <property type="term" value="F:serine-type peptidase activity"/>
    <property type="evidence" value="ECO:0007669"/>
    <property type="project" value="UniProtKB-KW"/>
</dbReference>
<comment type="caution">
    <text evidence="6">The sequence shown here is derived from an EMBL/GenBank/DDBJ whole genome shotgun (WGS) entry which is preliminary data.</text>
</comment>
<evidence type="ECO:0000313" key="6">
    <source>
        <dbReference type="EMBL" id="PWE57288.1"/>
    </source>
</evidence>
<comment type="similarity">
    <text evidence="1">Belongs to the peptidase S49 family.</text>
</comment>
<protein>
    <recommendedName>
        <fullName evidence="5">Peptidase S49 domain-containing protein</fullName>
    </recommendedName>
</protein>
<evidence type="ECO:0000259" key="5">
    <source>
        <dbReference type="Pfam" id="PF01343"/>
    </source>
</evidence>
<evidence type="ECO:0000256" key="2">
    <source>
        <dbReference type="ARBA" id="ARBA00022670"/>
    </source>
</evidence>
<dbReference type="EMBL" id="QFBC01000002">
    <property type="protein sequence ID" value="PWE57288.1"/>
    <property type="molecule type" value="Genomic_DNA"/>
</dbReference>
<keyword evidence="4" id="KW-0720">Serine protease</keyword>
<dbReference type="Proteomes" id="UP000245252">
    <property type="component" value="Unassembled WGS sequence"/>
</dbReference>
<keyword evidence="2" id="KW-0645">Protease</keyword>
<keyword evidence="7" id="KW-1185">Reference proteome</keyword>
<dbReference type="SUPFAM" id="SSF52096">
    <property type="entry name" value="ClpP/crotonase"/>
    <property type="match status" value="1"/>
</dbReference>
<reference evidence="6 7" key="1">
    <citation type="submission" date="2018-05" db="EMBL/GenBank/DDBJ databases">
        <title>The draft genome of strain NS-104.</title>
        <authorList>
            <person name="Hang P."/>
            <person name="Jiang J."/>
        </authorList>
    </citation>
    <scope>NUCLEOTIDE SEQUENCE [LARGE SCALE GENOMIC DNA]</scope>
    <source>
        <strain evidence="6 7">NS-104</strain>
    </source>
</reference>
<dbReference type="GO" id="GO:0006508">
    <property type="term" value="P:proteolysis"/>
    <property type="evidence" value="ECO:0007669"/>
    <property type="project" value="UniProtKB-KW"/>
</dbReference>
<dbReference type="OrthoDB" id="266140at2"/>
<feature type="domain" description="Peptidase S49" evidence="5">
    <location>
        <begin position="130"/>
        <end position="269"/>
    </location>
</feature>